<feature type="region of interest" description="Disordered" evidence="1">
    <location>
        <begin position="1"/>
        <end position="86"/>
    </location>
</feature>
<gene>
    <name evidence="2" type="ORF">DDE83_004024</name>
</gene>
<accession>A0A364N5W8</accession>
<protein>
    <submittedName>
        <fullName evidence="2">Uncharacterized protein</fullName>
    </submittedName>
</protein>
<evidence type="ECO:0000313" key="3">
    <source>
        <dbReference type="Proteomes" id="UP000249619"/>
    </source>
</evidence>
<evidence type="ECO:0000313" key="2">
    <source>
        <dbReference type="EMBL" id="RAR12627.1"/>
    </source>
</evidence>
<reference evidence="3" key="1">
    <citation type="submission" date="2018-05" db="EMBL/GenBank/DDBJ databases">
        <title>Draft genome sequence of Stemphylium lycopersici strain CIDEFI 213.</title>
        <authorList>
            <person name="Medina R."/>
            <person name="Franco M.E.E."/>
            <person name="Lucentini C.G."/>
            <person name="Saparrat M.C.N."/>
            <person name="Balatti P.A."/>
        </authorList>
    </citation>
    <scope>NUCLEOTIDE SEQUENCE [LARGE SCALE GENOMIC DNA]</scope>
    <source>
        <strain evidence="3">CIDEFI 213</strain>
    </source>
</reference>
<feature type="compositionally biased region" description="Low complexity" evidence="1">
    <location>
        <begin position="10"/>
        <end position="22"/>
    </location>
</feature>
<dbReference type="EMBL" id="QGDH01000048">
    <property type="protein sequence ID" value="RAR12627.1"/>
    <property type="molecule type" value="Genomic_DNA"/>
</dbReference>
<evidence type="ECO:0000256" key="1">
    <source>
        <dbReference type="SAM" id="MobiDB-lite"/>
    </source>
</evidence>
<comment type="caution">
    <text evidence="2">The sequence shown here is derived from an EMBL/GenBank/DDBJ whole genome shotgun (WGS) entry which is preliminary data.</text>
</comment>
<dbReference type="AlphaFoldDB" id="A0A364N5W8"/>
<dbReference type="PRINTS" id="PR01217">
    <property type="entry name" value="PRICHEXTENSN"/>
</dbReference>
<organism evidence="2 3">
    <name type="scientific">Stemphylium lycopersici</name>
    <name type="common">Tomato gray leaf spot disease fungus</name>
    <name type="synonym">Thyrospora lycopersici</name>
    <dbReference type="NCBI Taxonomy" id="183478"/>
    <lineage>
        <taxon>Eukaryota</taxon>
        <taxon>Fungi</taxon>
        <taxon>Dikarya</taxon>
        <taxon>Ascomycota</taxon>
        <taxon>Pezizomycotina</taxon>
        <taxon>Dothideomycetes</taxon>
        <taxon>Pleosporomycetidae</taxon>
        <taxon>Pleosporales</taxon>
        <taxon>Pleosporineae</taxon>
        <taxon>Pleosporaceae</taxon>
        <taxon>Stemphylium</taxon>
    </lineage>
</organism>
<feature type="compositionally biased region" description="Pro residues" evidence="1">
    <location>
        <begin position="47"/>
        <end position="86"/>
    </location>
</feature>
<name>A0A364N5W8_STELY</name>
<dbReference type="STRING" id="183478.A0A364N5W8"/>
<sequence>MATINMSTPGGTSTITSNNITTADPAQGLVIPPPPPTFQANLGPGGLSPPPTPPPPPPGPPPPWAGYAPPPPPPPGPPRPLPLPPPPALYRFEELQAAVFEWETNLTPFQWQRIYNSLPPHWQLHFRLHFWS</sequence>
<keyword evidence="3" id="KW-1185">Reference proteome</keyword>
<proteinExistence type="predicted"/>
<dbReference type="Proteomes" id="UP000249619">
    <property type="component" value="Unassembled WGS sequence"/>
</dbReference>